<dbReference type="PANTHER" id="PTHR45287:SF3">
    <property type="entry name" value="PROTEIN, PUTATIVE-RELATED"/>
    <property type="match status" value="1"/>
</dbReference>
<feature type="non-terminal residue" evidence="2">
    <location>
        <position position="150"/>
    </location>
</feature>
<proteinExistence type="predicted"/>
<reference evidence="2 3" key="1">
    <citation type="journal article" date="2018" name="Front. Plant Sci.">
        <title>Red Clover (Trifolium pratense) and Zigzag Clover (T. medium) - A Picture of Genomic Similarities and Differences.</title>
        <authorList>
            <person name="Dluhosova J."/>
            <person name="Istvanek J."/>
            <person name="Nedelnik J."/>
            <person name="Repkova J."/>
        </authorList>
    </citation>
    <scope>NUCLEOTIDE SEQUENCE [LARGE SCALE GENOMIC DNA]</scope>
    <source>
        <strain evidence="3">cv. 10/8</strain>
        <tissue evidence="2">Leaf</tissue>
    </source>
</reference>
<dbReference type="InterPro" id="IPR040262">
    <property type="entry name" value="At4g38062-like"/>
</dbReference>
<feature type="non-terminal residue" evidence="2">
    <location>
        <position position="1"/>
    </location>
</feature>
<accession>A0A392R7H8</accession>
<keyword evidence="3" id="KW-1185">Reference proteome</keyword>
<evidence type="ECO:0000313" key="2">
    <source>
        <dbReference type="EMBL" id="MCI32199.1"/>
    </source>
</evidence>
<name>A0A392R7H8_9FABA</name>
<protein>
    <submittedName>
        <fullName evidence="2">Uncharacterized protein</fullName>
    </submittedName>
</protein>
<evidence type="ECO:0000313" key="3">
    <source>
        <dbReference type="Proteomes" id="UP000265520"/>
    </source>
</evidence>
<keyword evidence="1" id="KW-0175">Coiled coil</keyword>
<dbReference type="Proteomes" id="UP000265520">
    <property type="component" value="Unassembled WGS sequence"/>
</dbReference>
<dbReference type="EMBL" id="LXQA010193377">
    <property type="protein sequence ID" value="MCI32199.1"/>
    <property type="molecule type" value="Genomic_DNA"/>
</dbReference>
<comment type="caution">
    <text evidence="2">The sequence shown here is derived from an EMBL/GenBank/DDBJ whole genome shotgun (WGS) entry which is preliminary data.</text>
</comment>
<dbReference type="AlphaFoldDB" id="A0A392R7H8"/>
<dbReference type="PANTHER" id="PTHR45287">
    <property type="entry name" value="OS03G0691500 PROTEIN"/>
    <property type="match status" value="1"/>
</dbReference>
<feature type="coiled-coil region" evidence="1">
    <location>
        <begin position="71"/>
        <end position="104"/>
    </location>
</feature>
<sequence length="150" mass="17371">LCIVKDQERETEDLQLQVALLESCNAEKTKEAERFKQEKDELVETVLEKDCCIKDLQNDIAVECQKQELMKKELEDAVLAQLDAQKALQQEEDLLWKIKNEKNETIKHFQELVKASEQDLLDALCFSFSKQVEKLVEVSMLTEALKNAEL</sequence>
<evidence type="ECO:0000256" key="1">
    <source>
        <dbReference type="SAM" id="Coils"/>
    </source>
</evidence>
<organism evidence="2 3">
    <name type="scientific">Trifolium medium</name>
    <dbReference type="NCBI Taxonomy" id="97028"/>
    <lineage>
        <taxon>Eukaryota</taxon>
        <taxon>Viridiplantae</taxon>
        <taxon>Streptophyta</taxon>
        <taxon>Embryophyta</taxon>
        <taxon>Tracheophyta</taxon>
        <taxon>Spermatophyta</taxon>
        <taxon>Magnoliopsida</taxon>
        <taxon>eudicotyledons</taxon>
        <taxon>Gunneridae</taxon>
        <taxon>Pentapetalae</taxon>
        <taxon>rosids</taxon>
        <taxon>fabids</taxon>
        <taxon>Fabales</taxon>
        <taxon>Fabaceae</taxon>
        <taxon>Papilionoideae</taxon>
        <taxon>50 kb inversion clade</taxon>
        <taxon>NPAAA clade</taxon>
        <taxon>Hologalegina</taxon>
        <taxon>IRL clade</taxon>
        <taxon>Trifolieae</taxon>
        <taxon>Trifolium</taxon>
    </lineage>
</organism>